<dbReference type="AlphaFoldDB" id="A0A1D9P728"/>
<protein>
    <submittedName>
        <fullName evidence="1">Uncharacterized protein</fullName>
    </submittedName>
</protein>
<organism evidence="1 2">
    <name type="scientific">Flavobacterium commune</name>
    <dbReference type="NCBI Taxonomy" id="1306519"/>
    <lineage>
        <taxon>Bacteria</taxon>
        <taxon>Pseudomonadati</taxon>
        <taxon>Bacteroidota</taxon>
        <taxon>Flavobacteriia</taxon>
        <taxon>Flavobacteriales</taxon>
        <taxon>Flavobacteriaceae</taxon>
        <taxon>Flavobacterium</taxon>
    </lineage>
</organism>
<evidence type="ECO:0000313" key="2">
    <source>
        <dbReference type="Proteomes" id="UP000178198"/>
    </source>
</evidence>
<sequence>MYQCNPNIEKEIENFNNKFNTLCKELQLFLDKYTKKEYENSSKLRFLVHNECDSKKQELIDYVNANYKSEDILLINGRGSNTINSALNFKIRSLLHDKNDEFQKLCYDHFQ</sequence>
<gene>
    <name evidence="1" type="ORF">BIW12_02645</name>
</gene>
<proteinExistence type="predicted"/>
<dbReference type="EMBL" id="CP017774">
    <property type="protein sequence ID" value="AOZ98416.1"/>
    <property type="molecule type" value="Genomic_DNA"/>
</dbReference>
<name>A0A1D9P728_9FLAO</name>
<dbReference type="RefSeq" id="WP_071183684.1">
    <property type="nucleotide sequence ID" value="NZ_CP017774.1"/>
</dbReference>
<dbReference type="KEGG" id="fcm:BIW12_02645"/>
<keyword evidence="2" id="KW-1185">Reference proteome</keyword>
<evidence type="ECO:0000313" key="1">
    <source>
        <dbReference type="EMBL" id="AOZ98416.1"/>
    </source>
</evidence>
<dbReference type="Proteomes" id="UP000178198">
    <property type="component" value="Chromosome"/>
</dbReference>
<accession>A0A1D9P728</accession>
<reference evidence="1 2" key="1">
    <citation type="submission" date="2016-10" db="EMBL/GenBank/DDBJ databases">
        <title>Complete Genome Sequence of Flavobacterium sp. PK15.</title>
        <authorList>
            <person name="Ekwe A."/>
            <person name="Kim S.B."/>
        </authorList>
    </citation>
    <scope>NUCLEOTIDE SEQUENCE [LARGE SCALE GENOMIC DNA]</scope>
    <source>
        <strain evidence="1 2">PK15</strain>
    </source>
</reference>